<dbReference type="InterPro" id="IPR019080">
    <property type="entry name" value="YqaJ_viral_recombinase"/>
</dbReference>
<dbReference type="PIRSF" id="PIRSF028503">
    <property type="entry name" value="UCP028503"/>
    <property type="match status" value="1"/>
</dbReference>
<feature type="domain" description="YqaJ viral recombinase" evidence="3">
    <location>
        <begin position="12"/>
        <end position="147"/>
    </location>
</feature>
<dbReference type="RefSeq" id="WP_160553888.1">
    <property type="nucleotide sequence ID" value="NZ_CP047650.1"/>
</dbReference>
<keyword evidence="4" id="KW-0378">Hydrolase</keyword>
<name>A0A857J8N6_9BURK</name>
<dbReference type="Gene3D" id="3.90.320.10">
    <property type="match status" value="1"/>
</dbReference>
<dbReference type="Pfam" id="PF09588">
    <property type="entry name" value="YqaJ"/>
    <property type="match status" value="1"/>
</dbReference>
<evidence type="ECO:0000256" key="1">
    <source>
        <dbReference type="SAM" id="Coils"/>
    </source>
</evidence>
<feature type="compositionally biased region" description="Low complexity" evidence="2">
    <location>
        <begin position="453"/>
        <end position="468"/>
    </location>
</feature>
<reference evidence="4 5" key="1">
    <citation type="submission" date="2020-01" db="EMBL/GenBank/DDBJ databases">
        <title>Genome sequencing of strain KACC 21265.</title>
        <authorList>
            <person name="Heo J."/>
            <person name="Kim S.-J."/>
            <person name="Kim J.-S."/>
            <person name="Hong S.-B."/>
            <person name="Kwon S.-W."/>
        </authorList>
    </citation>
    <scope>NUCLEOTIDE SEQUENCE [LARGE SCALE GENOMIC DNA]</scope>
    <source>
        <strain evidence="4 5">KACC 21265</strain>
    </source>
</reference>
<feature type="coiled-coil region" evidence="1">
    <location>
        <begin position="255"/>
        <end position="306"/>
    </location>
</feature>
<dbReference type="SUPFAM" id="SSF52980">
    <property type="entry name" value="Restriction endonuclease-like"/>
    <property type="match status" value="1"/>
</dbReference>
<dbReference type="InterPro" id="IPR016889">
    <property type="entry name" value="UCP028503"/>
</dbReference>
<keyword evidence="1" id="KW-0175">Coiled coil</keyword>
<gene>
    <name evidence="4" type="ORF">GT347_20100</name>
</gene>
<dbReference type="InterPro" id="IPR011335">
    <property type="entry name" value="Restrct_endonuc-II-like"/>
</dbReference>
<dbReference type="KEGG" id="xyk:GT347_20100"/>
<feature type="region of interest" description="Disordered" evidence="2">
    <location>
        <begin position="508"/>
        <end position="532"/>
    </location>
</feature>
<sequence>MQTHKLQQGTPEWHAHRAQHFNASDAPAMMGCSPYETRTQLIHRLATGIAPEVTAEMQLIFAEGHRSEALARPLAEDIVGDDLYPVTGTNGKYSASFDGLTMDRADAFEHKSLNELLRAAMVSGCTGADLPLLYRVQMEHQHLVSNASRTLFMASKWRGDELVEKREAWYVTDPQLRAQIVAGWAQLEADVAAYVPMEVVAKVVAAPVQTLPAVQVRLSGSLAVASNLPEISVALRAFIGRMVEKPSNDQEFANADAECKALKKIEDALDSAEEAALGELTDVDAMRRLKAELHALARTTRLAREKIVEAEKKNRKTKIVFDGHAALKAHVDALNVRLGKPYMPEAAAKADFAGAIAGKKNFDNMEDAIATLLASSKIAANETADRIQVNLATLRELAIGHHSLFPDTAQLVLKANDDLTALVRTRLADHQRQEEAKADQLRQQIRREEEARAQQLAHAAEQQRLQAEQQERDRQAAQQRQAEADERQRQQAAVSARAVVQTATAAAQAAAAPPAEPEILTPNTFPEPATDEVPTLKLGTMAERLGFALPGAFLMTLGFEPAARERAAPLYLESDWPRITAALIAHINRVRALQAA</sequence>
<keyword evidence="4" id="KW-0255">Endonuclease</keyword>
<evidence type="ECO:0000259" key="3">
    <source>
        <dbReference type="Pfam" id="PF09588"/>
    </source>
</evidence>
<evidence type="ECO:0000313" key="5">
    <source>
        <dbReference type="Proteomes" id="UP000464787"/>
    </source>
</evidence>
<dbReference type="InterPro" id="IPR011604">
    <property type="entry name" value="PDDEXK-like_dom_sf"/>
</dbReference>
<accession>A0A857J8N6</accession>
<protein>
    <submittedName>
        <fullName evidence="4">Endonuclease</fullName>
    </submittedName>
</protein>
<dbReference type="EMBL" id="CP047650">
    <property type="protein sequence ID" value="QHJ00078.1"/>
    <property type="molecule type" value="Genomic_DNA"/>
</dbReference>
<keyword evidence="5" id="KW-1185">Reference proteome</keyword>
<dbReference type="Proteomes" id="UP000464787">
    <property type="component" value="Chromosome"/>
</dbReference>
<dbReference type="AlphaFoldDB" id="A0A857J8N6"/>
<organism evidence="4 5">
    <name type="scientific">Xylophilus rhododendri</name>
    <dbReference type="NCBI Taxonomy" id="2697032"/>
    <lineage>
        <taxon>Bacteria</taxon>
        <taxon>Pseudomonadati</taxon>
        <taxon>Pseudomonadota</taxon>
        <taxon>Betaproteobacteria</taxon>
        <taxon>Burkholderiales</taxon>
        <taxon>Xylophilus</taxon>
    </lineage>
</organism>
<proteinExistence type="predicted"/>
<evidence type="ECO:0000256" key="2">
    <source>
        <dbReference type="SAM" id="MobiDB-lite"/>
    </source>
</evidence>
<keyword evidence="4" id="KW-0540">Nuclease</keyword>
<dbReference type="GO" id="GO:0004519">
    <property type="term" value="F:endonuclease activity"/>
    <property type="evidence" value="ECO:0007669"/>
    <property type="project" value="UniProtKB-KW"/>
</dbReference>
<feature type="region of interest" description="Disordered" evidence="2">
    <location>
        <begin position="448"/>
        <end position="495"/>
    </location>
</feature>
<evidence type="ECO:0000313" key="4">
    <source>
        <dbReference type="EMBL" id="QHJ00078.1"/>
    </source>
</evidence>